<dbReference type="GO" id="GO:0016740">
    <property type="term" value="F:transferase activity"/>
    <property type="evidence" value="ECO:0007669"/>
    <property type="project" value="UniProtKB-KW"/>
</dbReference>
<organism evidence="11 12">
    <name type="scientific">Kaistia soli DSM 19436</name>
    <dbReference type="NCBI Taxonomy" id="1122133"/>
    <lineage>
        <taxon>Bacteria</taxon>
        <taxon>Pseudomonadati</taxon>
        <taxon>Pseudomonadota</taxon>
        <taxon>Alphaproteobacteria</taxon>
        <taxon>Hyphomicrobiales</taxon>
        <taxon>Kaistiaceae</taxon>
        <taxon>Kaistia</taxon>
    </lineage>
</organism>
<dbReference type="InterPro" id="IPR005490">
    <property type="entry name" value="LD_TPept_cat_dom"/>
</dbReference>
<feature type="compositionally biased region" description="Pro residues" evidence="8">
    <location>
        <begin position="85"/>
        <end position="97"/>
    </location>
</feature>
<dbReference type="CDD" id="cd16913">
    <property type="entry name" value="YkuD_like"/>
    <property type="match status" value="1"/>
</dbReference>
<protein>
    <submittedName>
        <fullName evidence="11">Lipoprotein-anchoring transpeptidase ErfK/SrfK</fullName>
    </submittedName>
</protein>
<dbReference type="InterPro" id="IPR050979">
    <property type="entry name" value="LD-transpeptidase"/>
</dbReference>
<feature type="signal peptide" evidence="9">
    <location>
        <begin position="1"/>
        <end position="22"/>
    </location>
</feature>
<dbReference type="GO" id="GO:0018104">
    <property type="term" value="P:peptidoglycan-protein cross-linking"/>
    <property type="evidence" value="ECO:0007669"/>
    <property type="project" value="TreeGrafter"/>
</dbReference>
<keyword evidence="11" id="KW-0449">Lipoprotein</keyword>
<dbReference type="SUPFAM" id="SSF141523">
    <property type="entry name" value="L,D-transpeptidase catalytic domain-like"/>
    <property type="match status" value="1"/>
</dbReference>
<dbReference type="Pfam" id="PF01471">
    <property type="entry name" value="PG_binding_1"/>
    <property type="match status" value="1"/>
</dbReference>
<comment type="similarity">
    <text evidence="2">Belongs to the YkuD family.</text>
</comment>
<keyword evidence="12" id="KW-1185">Reference proteome</keyword>
<dbReference type="GO" id="GO:0071555">
    <property type="term" value="P:cell wall organization"/>
    <property type="evidence" value="ECO:0007669"/>
    <property type="project" value="UniProtKB-UniRule"/>
</dbReference>
<dbReference type="EMBL" id="FQUP01000001">
    <property type="protein sequence ID" value="SHE87147.1"/>
    <property type="molecule type" value="Genomic_DNA"/>
</dbReference>
<dbReference type="PROSITE" id="PS52029">
    <property type="entry name" value="LD_TPASE"/>
    <property type="match status" value="1"/>
</dbReference>
<feature type="active site" description="Nucleophile" evidence="7">
    <location>
        <position position="391"/>
    </location>
</feature>
<dbReference type="SUPFAM" id="SSF47090">
    <property type="entry name" value="PGBD-like"/>
    <property type="match status" value="1"/>
</dbReference>
<evidence type="ECO:0000256" key="5">
    <source>
        <dbReference type="ARBA" id="ARBA00022984"/>
    </source>
</evidence>
<dbReference type="Gene3D" id="1.10.101.10">
    <property type="entry name" value="PGBD-like superfamily/PGBD"/>
    <property type="match status" value="1"/>
</dbReference>
<reference evidence="11 12" key="1">
    <citation type="submission" date="2016-11" db="EMBL/GenBank/DDBJ databases">
        <authorList>
            <person name="Jaros S."/>
            <person name="Januszkiewicz K."/>
            <person name="Wedrychowicz H."/>
        </authorList>
    </citation>
    <scope>NUCLEOTIDE SEQUENCE [LARGE SCALE GENOMIC DNA]</scope>
    <source>
        <strain evidence="11 12">DSM 19436</strain>
    </source>
</reference>
<dbReference type="InterPro" id="IPR036366">
    <property type="entry name" value="PGBDSf"/>
</dbReference>
<evidence type="ECO:0000256" key="8">
    <source>
        <dbReference type="SAM" id="MobiDB-lite"/>
    </source>
</evidence>
<evidence type="ECO:0000256" key="2">
    <source>
        <dbReference type="ARBA" id="ARBA00005992"/>
    </source>
</evidence>
<keyword evidence="6 7" id="KW-0961">Cell wall biogenesis/degradation</keyword>
<dbReference type="Proteomes" id="UP000184485">
    <property type="component" value="Unassembled WGS sequence"/>
</dbReference>
<evidence type="ECO:0000256" key="6">
    <source>
        <dbReference type="ARBA" id="ARBA00023316"/>
    </source>
</evidence>
<keyword evidence="9" id="KW-0732">Signal</keyword>
<evidence type="ECO:0000313" key="12">
    <source>
        <dbReference type="Proteomes" id="UP000184485"/>
    </source>
</evidence>
<proteinExistence type="inferred from homology"/>
<dbReference type="InterPro" id="IPR002477">
    <property type="entry name" value="Peptidoglycan-bd-like"/>
</dbReference>
<dbReference type="Pfam" id="PF03734">
    <property type="entry name" value="YkuD"/>
    <property type="match status" value="1"/>
</dbReference>
<dbReference type="GO" id="GO:0005576">
    <property type="term" value="C:extracellular region"/>
    <property type="evidence" value="ECO:0007669"/>
    <property type="project" value="TreeGrafter"/>
</dbReference>
<dbReference type="PANTHER" id="PTHR30582">
    <property type="entry name" value="L,D-TRANSPEPTIDASE"/>
    <property type="match status" value="1"/>
</dbReference>
<accession>A0A1M4X187</accession>
<dbReference type="RefSeq" id="WP_073051725.1">
    <property type="nucleotide sequence ID" value="NZ_FQUP01000001.1"/>
</dbReference>
<dbReference type="Gene3D" id="2.40.440.10">
    <property type="entry name" value="L,D-transpeptidase catalytic domain-like"/>
    <property type="match status" value="1"/>
</dbReference>
<feature type="chain" id="PRO_5012409185" evidence="9">
    <location>
        <begin position="23"/>
        <end position="444"/>
    </location>
</feature>
<feature type="active site" description="Proton donor/acceptor" evidence="7">
    <location>
        <position position="375"/>
    </location>
</feature>
<keyword evidence="4 7" id="KW-0133">Cell shape</keyword>
<dbReference type="UniPathway" id="UPA00219"/>
<evidence type="ECO:0000256" key="1">
    <source>
        <dbReference type="ARBA" id="ARBA00004752"/>
    </source>
</evidence>
<dbReference type="InterPro" id="IPR038063">
    <property type="entry name" value="Transpep_catalytic_dom"/>
</dbReference>
<dbReference type="GO" id="GO:0071972">
    <property type="term" value="F:peptidoglycan L,D-transpeptidase activity"/>
    <property type="evidence" value="ECO:0007669"/>
    <property type="project" value="TreeGrafter"/>
</dbReference>
<evidence type="ECO:0000256" key="3">
    <source>
        <dbReference type="ARBA" id="ARBA00022679"/>
    </source>
</evidence>
<dbReference type="PANTHER" id="PTHR30582:SF30">
    <property type="entry name" value="BLR4375 PROTEIN"/>
    <property type="match status" value="1"/>
</dbReference>
<gene>
    <name evidence="11" type="ORF">SAMN02745157_1118</name>
</gene>
<feature type="region of interest" description="Disordered" evidence="8">
    <location>
        <begin position="56"/>
        <end position="98"/>
    </location>
</feature>
<evidence type="ECO:0000256" key="4">
    <source>
        <dbReference type="ARBA" id="ARBA00022960"/>
    </source>
</evidence>
<evidence type="ECO:0000256" key="7">
    <source>
        <dbReference type="PROSITE-ProRule" id="PRU01373"/>
    </source>
</evidence>
<evidence type="ECO:0000313" key="11">
    <source>
        <dbReference type="EMBL" id="SHE87147.1"/>
    </source>
</evidence>
<evidence type="ECO:0000256" key="9">
    <source>
        <dbReference type="SAM" id="SignalP"/>
    </source>
</evidence>
<keyword evidence="3" id="KW-0808">Transferase</keyword>
<dbReference type="GO" id="GO:0008360">
    <property type="term" value="P:regulation of cell shape"/>
    <property type="evidence" value="ECO:0007669"/>
    <property type="project" value="UniProtKB-UniRule"/>
</dbReference>
<comment type="pathway">
    <text evidence="1 7">Cell wall biogenesis; peptidoglycan biosynthesis.</text>
</comment>
<dbReference type="AlphaFoldDB" id="A0A1M4X187"/>
<name>A0A1M4X187_9HYPH</name>
<dbReference type="InterPro" id="IPR036365">
    <property type="entry name" value="PGBD-like_sf"/>
</dbReference>
<keyword evidence="5 7" id="KW-0573">Peptidoglycan synthesis</keyword>
<feature type="domain" description="L,D-TPase catalytic" evidence="10">
    <location>
        <begin position="282"/>
        <end position="415"/>
    </location>
</feature>
<feature type="compositionally biased region" description="Low complexity" evidence="8">
    <location>
        <begin position="64"/>
        <end position="84"/>
    </location>
</feature>
<evidence type="ECO:0000259" key="10">
    <source>
        <dbReference type="PROSITE" id="PS52029"/>
    </source>
</evidence>
<dbReference type="STRING" id="1122133.SAMN02745157_1118"/>
<sequence>MKASSILLLPALLALSSGAAVAQDYNPYYGYRYRDYAEPAYGYRGAYPQIEAAPQTYEGQPSGQTYQLQQPYQPYGPNQAYQPVPEAPQPANPPSTNPPIAANPPAEVVPALVPATFIADANNPVLPETLKRTGKQALPAVARLQILLDRANVSPGVIDGMTGGNLAKAISALENMNGMPSTGRMGAQIDAILASFGTSPVLVPYVITAADVAGPFVPTIPKDYGEMAQLPSLGYRNAGEALAERFHMDEGFLRRLNPGAGFTEGETITVADVGPPAKTKVYHLVADSAARQLLGYDQQWNLVVAYPATIGSTDMPSPSGVHAVKAIAIDPVYWYRPKVNFQQGKNDKALKLAPGPNNPVGAVWIGLDKPTYGIHGTPEPSRIDKTNSHGCLRLTNWDANELAHLVRPGVDVEFVDPTRTASVAPAAPAAVAPAEEPMPPPLAQ</sequence>